<evidence type="ECO:0000313" key="2">
    <source>
        <dbReference type="Proteomes" id="UP001321498"/>
    </source>
</evidence>
<dbReference type="Gene3D" id="3.20.20.30">
    <property type="entry name" value="Luciferase-like domain"/>
    <property type="match status" value="1"/>
</dbReference>
<dbReference type="EMBL" id="AP027731">
    <property type="protein sequence ID" value="BDZ44523.1"/>
    <property type="molecule type" value="Genomic_DNA"/>
</dbReference>
<evidence type="ECO:0000313" key="1">
    <source>
        <dbReference type="EMBL" id="BDZ44523.1"/>
    </source>
</evidence>
<dbReference type="SUPFAM" id="SSF51679">
    <property type="entry name" value="Bacterial luciferase-like"/>
    <property type="match status" value="1"/>
</dbReference>
<sequence length="249" mass="26212">MARAEELLDATAHLQIATGIVNIWKADADELADSYHRIEARHPGRLLLGIGSGHREATPQRTLPLDAMARYLDVLDGRDVPVQARVLSALGPRMLAMAAERSAGTHPYLTIPSQTREARDLLGAGALVAPEQTVVLDPDPVSARRTARAFLTRYLGMSNYTRTMRRGGFTEADVSGDGSDELVDAIVAHGDSGALAAAVRAHLDAGADHVCLQVLPRRGDIVGTLGAVAGELGLVPDGGARPGAAPLRT</sequence>
<dbReference type="NCBIfam" id="TIGR03620">
    <property type="entry name" value="F420_MSMEG_4141"/>
    <property type="match status" value="1"/>
</dbReference>
<reference evidence="2" key="1">
    <citation type="journal article" date="2019" name="Int. J. Syst. Evol. Microbiol.">
        <title>The Global Catalogue of Microorganisms (GCM) 10K type strain sequencing project: providing services to taxonomists for standard genome sequencing and annotation.</title>
        <authorList>
            <consortium name="The Broad Institute Genomics Platform"/>
            <consortium name="The Broad Institute Genome Sequencing Center for Infectious Disease"/>
            <person name="Wu L."/>
            <person name="Ma J."/>
        </authorList>
    </citation>
    <scope>NUCLEOTIDE SEQUENCE [LARGE SCALE GENOMIC DNA]</scope>
    <source>
        <strain evidence="2">NBRC 108725</strain>
    </source>
</reference>
<proteinExistence type="predicted"/>
<accession>A0ABN6XK62</accession>
<name>A0ABN6XK62_9MICO</name>
<protein>
    <submittedName>
        <fullName evidence="1">LLM class F420-dependent oxidoreductase</fullName>
    </submittedName>
</protein>
<dbReference type="InterPro" id="IPR036661">
    <property type="entry name" value="Luciferase-like_sf"/>
</dbReference>
<keyword evidence="2" id="KW-1185">Reference proteome</keyword>
<dbReference type="InterPro" id="IPR019922">
    <property type="entry name" value="Lucif-like_OxRdatse_MSMEG_4141"/>
</dbReference>
<dbReference type="Proteomes" id="UP001321498">
    <property type="component" value="Chromosome"/>
</dbReference>
<gene>
    <name evidence="1" type="ORF">GCM10025866_04320</name>
</gene>
<organism evidence="1 2">
    <name type="scientific">Naasia aerilata</name>
    <dbReference type="NCBI Taxonomy" id="1162966"/>
    <lineage>
        <taxon>Bacteria</taxon>
        <taxon>Bacillati</taxon>
        <taxon>Actinomycetota</taxon>
        <taxon>Actinomycetes</taxon>
        <taxon>Micrococcales</taxon>
        <taxon>Microbacteriaceae</taxon>
        <taxon>Naasia</taxon>
    </lineage>
</organism>